<dbReference type="InterPro" id="IPR003439">
    <property type="entry name" value="ABC_transporter-like_ATP-bd"/>
</dbReference>
<sequence>MLYHNTASHILTHYCSHSTRRLTHTLVQFKNANVHRFGVKEPALKNLTLNINSDQRLVIVGGVGAGRSTLAETIAGRHHVQPLSAAKWPVVNSPYPSEQIKLVSFKEDSGAFSYSGHYYQERFNFSDPDNDVTLAHYLGEKADPKALEKVTEKLDIKHLMPLSFVKLSNGQTRRARIARALLQEPAMLILDEPLMGLDVQHRAKLLETLGDLDTPVVLVLRPQDEFPTWATDVVALKDLEIEWQGKPEEYLAQRDKIKQKDEQEREQYRQQHALKQKEQSQSQPSVVELKNVNVIYSGNKILDNITWTVRQGERWALLGENGSGKTTLLSFLTGDHPQAYANELYLFGRRRGTGESIWEIKQKVGLVSPEIHLYFNQSLTGLEAAGTGFFDVVVPRSLSDDQIEISRQLFKDFGMESFMDRKLRDMSSGEQRMVLLIRSLVKMPELIIWDEPFQGLDDKMIRNINKWLEDHMRPNQSLIMVTHHEDEIPRSVVNRFKLGPGGVDAN</sequence>
<dbReference type="Pfam" id="PF00005">
    <property type="entry name" value="ABC_tran"/>
    <property type="match status" value="2"/>
</dbReference>
<dbReference type="SMART" id="SM00382">
    <property type="entry name" value="AAA"/>
    <property type="match status" value="2"/>
</dbReference>
<feature type="domain" description="ABC transporter" evidence="4">
    <location>
        <begin position="29"/>
        <end position="263"/>
    </location>
</feature>
<feature type="domain" description="ABC transporter" evidence="4">
    <location>
        <begin position="287"/>
        <end position="505"/>
    </location>
</feature>
<reference evidence="5" key="1">
    <citation type="journal article" date="2022" name="IScience">
        <title>Evolution of zygomycete secretomes and the origins of terrestrial fungal ecologies.</title>
        <authorList>
            <person name="Chang Y."/>
            <person name="Wang Y."/>
            <person name="Mondo S."/>
            <person name="Ahrendt S."/>
            <person name="Andreopoulos W."/>
            <person name="Barry K."/>
            <person name="Beard J."/>
            <person name="Benny G.L."/>
            <person name="Blankenship S."/>
            <person name="Bonito G."/>
            <person name="Cuomo C."/>
            <person name="Desiro A."/>
            <person name="Gervers K.A."/>
            <person name="Hundley H."/>
            <person name="Kuo A."/>
            <person name="LaButti K."/>
            <person name="Lang B.F."/>
            <person name="Lipzen A."/>
            <person name="O'Donnell K."/>
            <person name="Pangilinan J."/>
            <person name="Reynolds N."/>
            <person name="Sandor L."/>
            <person name="Smith M.E."/>
            <person name="Tsang A."/>
            <person name="Grigoriev I.V."/>
            <person name="Stajich J.E."/>
            <person name="Spatafora J.W."/>
        </authorList>
    </citation>
    <scope>NUCLEOTIDE SEQUENCE</scope>
    <source>
        <strain evidence="5">RSA 2281</strain>
    </source>
</reference>
<proteinExistence type="predicted"/>
<dbReference type="GO" id="GO:0005524">
    <property type="term" value="F:ATP binding"/>
    <property type="evidence" value="ECO:0007669"/>
    <property type="project" value="UniProtKB-KW"/>
</dbReference>
<dbReference type="PROSITE" id="PS50893">
    <property type="entry name" value="ABC_TRANSPORTER_2"/>
    <property type="match status" value="2"/>
</dbReference>
<dbReference type="InterPro" id="IPR050334">
    <property type="entry name" value="Molybdenum_import_ModC"/>
</dbReference>
<dbReference type="GO" id="GO:0005739">
    <property type="term" value="C:mitochondrion"/>
    <property type="evidence" value="ECO:0007669"/>
    <property type="project" value="TreeGrafter"/>
</dbReference>
<dbReference type="Gene3D" id="3.40.50.300">
    <property type="entry name" value="P-loop containing nucleotide triphosphate hydrolases"/>
    <property type="match status" value="2"/>
</dbReference>
<keyword evidence="1" id="KW-0547">Nucleotide-binding</keyword>
<dbReference type="InterPro" id="IPR003593">
    <property type="entry name" value="AAA+_ATPase"/>
</dbReference>
<organism evidence="5 6">
    <name type="scientific">Phascolomyces articulosus</name>
    <dbReference type="NCBI Taxonomy" id="60185"/>
    <lineage>
        <taxon>Eukaryota</taxon>
        <taxon>Fungi</taxon>
        <taxon>Fungi incertae sedis</taxon>
        <taxon>Mucoromycota</taxon>
        <taxon>Mucoromycotina</taxon>
        <taxon>Mucoromycetes</taxon>
        <taxon>Mucorales</taxon>
        <taxon>Lichtheimiaceae</taxon>
        <taxon>Phascolomyces</taxon>
    </lineage>
</organism>
<dbReference type="InterPro" id="IPR027417">
    <property type="entry name" value="P-loop_NTPase"/>
</dbReference>
<evidence type="ECO:0000259" key="4">
    <source>
        <dbReference type="PROSITE" id="PS50893"/>
    </source>
</evidence>
<comment type="caution">
    <text evidence="5">The sequence shown here is derived from an EMBL/GenBank/DDBJ whole genome shotgun (WGS) entry which is preliminary data.</text>
</comment>
<dbReference type="PANTHER" id="PTHR43514">
    <property type="entry name" value="ABC TRANSPORTER I FAMILY MEMBER 10"/>
    <property type="match status" value="1"/>
</dbReference>
<evidence type="ECO:0000256" key="1">
    <source>
        <dbReference type="ARBA" id="ARBA00022741"/>
    </source>
</evidence>
<keyword evidence="6" id="KW-1185">Reference proteome</keyword>
<reference evidence="5" key="2">
    <citation type="submission" date="2023-02" db="EMBL/GenBank/DDBJ databases">
        <authorList>
            <consortium name="DOE Joint Genome Institute"/>
            <person name="Mondo S.J."/>
            <person name="Chang Y."/>
            <person name="Wang Y."/>
            <person name="Ahrendt S."/>
            <person name="Andreopoulos W."/>
            <person name="Barry K."/>
            <person name="Beard J."/>
            <person name="Benny G.L."/>
            <person name="Blankenship S."/>
            <person name="Bonito G."/>
            <person name="Cuomo C."/>
            <person name="Desiro A."/>
            <person name="Gervers K.A."/>
            <person name="Hundley H."/>
            <person name="Kuo A."/>
            <person name="LaButti K."/>
            <person name="Lang B.F."/>
            <person name="Lipzen A."/>
            <person name="O'Donnell K."/>
            <person name="Pangilinan J."/>
            <person name="Reynolds N."/>
            <person name="Sandor L."/>
            <person name="Smith M.W."/>
            <person name="Tsang A."/>
            <person name="Grigoriev I.V."/>
            <person name="Stajich J.E."/>
            <person name="Spatafora J.W."/>
        </authorList>
    </citation>
    <scope>NUCLEOTIDE SEQUENCE</scope>
    <source>
        <strain evidence="5">RSA 2281</strain>
    </source>
</reference>
<protein>
    <submittedName>
        <fullName evidence="5">P-loop containing nucleoside triphosphate hydrolase protein</fullName>
    </submittedName>
</protein>
<evidence type="ECO:0000256" key="3">
    <source>
        <dbReference type="SAM" id="MobiDB-lite"/>
    </source>
</evidence>
<gene>
    <name evidence="5" type="ORF">BDA99DRAFT_486148</name>
</gene>
<evidence type="ECO:0000256" key="2">
    <source>
        <dbReference type="ARBA" id="ARBA00022840"/>
    </source>
</evidence>
<dbReference type="GO" id="GO:0016887">
    <property type="term" value="F:ATP hydrolysis activity"/>
    <property type="evidence" value="ECO:0007669"/>
    <property type="project" value="InterPro"/>
</dbReference>
<dbReference type="InterPro" id="IPR017871">
    <property type="entry name" value="ABC_transporter-like_CS"/>
</dbReference>
<dbReference type="PROSITE" id="PS00211">
    <property type="entry name" value="ABC_TRANSPORTER_1"/>
    <property type="match status" value="1"/>
</dbReference>
<evidence type="ECO:0000313" key="6">
    <source>
        <dbReference type="Proteomes" id="UP001209540"/>
    </source>
</evidence>
<keyword evidence="5" id="KW-0378">Hydrolase</keyword>
<name>A0AAD5K3Q2_9FUNG</name>
<dbReference type="SUPFAM" id="SSF52540">
    <property type="entry name" value="P-loop containing nucleoside triphosphate hydrolases"/>
    <property type="match status" value="2"/>
</dbReference>
<dbReference type="Proteomes" id="UP001209540">
    <property type="component" value="Unassembled WGS sequence"/>
</dbReference>
<keyword evidence="2" id="KW-0067">ATP-binding</keyword>
<evidence type="ECO:0000313" key="5">
    <source>
        <dbReference type="EMBL" id="KAI9253887.1"/>
    </source>
</evidence>
<dbReference type="EMBL" id="JAIXMP010000025">
    <property type="protein sequence ID" value="KAI9253887.1"/>
    <property type="molecule type" value="Genomic_DNA"/>
</dbReference>
<dbReference type="AlphaFoldDB" id="A0AAD5K3Q2"/>
<feature type="region of interest" description="Disordered" evidence="3">
    <location>
        <begin position="261"/>
        <end position="282"/>
    </location>
</feature>
<dbReference type="PANTHER" id="PTHR43514:SF4">
    <property type="entry name" value="ABC TRANSPORTER I FAMILY MEMBER 10"/>
    <property type="match status" value="1"/>
</dbReference>
<accession>A0AAD5K3Q2</accession>